<dbReference type="EMBL" id="JQ691611">
    <property type="protein sequence ID" value="AFH21144.1"/>
    <property type="molecule type" value="Genomic_DNA"/>
</dbReference>
<evidence type="ECO:0000313" key="2">
    <source>
        <dbReference type="Proteomes" id="UP000011829"/>
    </source>
</evidence>
<accession>M1F2F1</accession>
<reference evidence="1 2" key="1">
    <citation type="submission" date="2012-02" db="EMBL/GenBank/DDBJ databases">
        <title>Complete Genome Sequence of Cronobacter sakazakii Bacteriophage CR9.</title>
        <authorList>
            <person name="Shin H."/>
            <person name="Lee J.-H."/>
            <person name="Kim Y."/>
            <person name="Ryu S."/>
        </authorList>
    </citation>
    <scope>NUCLEOTIDE SEQUENCE [LARGE SCALE GENOMIC DNA]</scope>
</reference>
<name>M1F2F1_9CAUD</name>
<dbReference type="KEGG" id="vg:18563102"/>
<dbReference type="GeneID" id="18563102"/>
<keyword evidence="2" id="KW-1185">Reference proteome</keyword>
<evidence type="ECO:0000313" key="1">
    <source>
        <dbReference type="EMBL" id="AFH21144.1"/>
    </source>
</evidence>
<dbReference type="Proteomes" id="UP000011829">
    <property type="component" value="Segment"/>
</dbReference>
<proteinExistence type="predicted"/>
<gene>
    <name evidence="1" type="ORF">CR9_260</name>
</gene>
<dbReference type="RefSeq" id="YP_009015222.1">
    <property type="nucleotide sequence ID" value="NC_023717.1"/>
</dbReference>
<sequence length="111" mass="12350">METKMTMQSLAQFAYDPTKNAVIFDGHRVNGFAHPLKYRRVDEDTHELHLQIMSEFLQKVGVGNTGVLTIGAHAGGERKVSINCGVLRVDTIYIKELTAEVPEVVVVLKKV</sequence>
<organism evidence="1 2">
    <name type="scientific">Cronobacter phage CR9</name>
    <dbReference type="NCBI Taxonomy" id="1162290"/>
    <lineage>
        <taxon>Viruses</taxon>
        <taxon>Duplodnaviria</taxon>
        <taxon>Heunggongvirae</taxon>
        <taxon>Uroviricota</taxon>
        <taxon>Caudoviricetes</taxon>
        <taxon>Vequintavirinae</taxon>
        <taxon>Certrevirus</taxon>
        <taxon>Certrevirus CR9</taxon>
    </lineage>
</organism>
<protein>
    <submittedName>
        <fullName evidence="1">Uncharacterized protein</fullName>
    </submittedName>
</protein>